<dbReference type="PROSITE" id="PS50213">
    <property type="entry name" value="FAS1"/>
    <property type="match status" value="2"/>
</dbReference>
<feature type="signal peptide" evidence="2">
    <location>
        <begin position="1"/>
        <end position="21"/>
    </location>
</feature>
<dbReference type="InterPro" id="IPR000782">
    <property type="entry name" value="FAS1_domain"/>
</dbReference>
<dbReference type="SUPFAM" id="SSF82153">
    <property type="entry name" value="FAS1 domain"/>
    <property type="match status" value="2"/>
</dbReference>
<evidence type="ECO:0000256" key="2">
    <source>
        <dbReference type="SAM" id="SignalP"/>
    </source>
</evidence>
<evidence type="ECO:0000259" key="3">
    <source>
        <dbReference type="PROSITE" id="PS50213"/>
    </source>
</evidence>
<gene>
    <name evidence="4" type="ORF">TT172_LOCUS1939</name>
</gene>
<dbReference type="Gene3D" id="2.30.180.10">
    <property type="entry name" value="FAS1 domain"/>
    <property type="match status" value="2"/>
</dbReference>
<feature type="compositionally biased region" description="Basic residues" evidence="1">
    <location>
        <begin position="119"/>
        <end position="136"/>
    </location>
</feature>
<evidence type="ECO:0000256" key="1">
    <source>
        <dbReference type="SAM" id="MobiDB-lite"/>
    </source>
</evidence>
<feature type="compositionally biased region" description="Basic and acidic residues" evidence="1">
    <location>
        <begin position="521"/>
        <end position="531"/>
    </location>
</feature>
<proteinExistence type="predicted"/>
<dbReference type="Pfam" id="PF02469">
    <property type="entry name" value="Fasciclin"/>
    <property type="match status" value="1"/>
</dbReference>
<keyword evidence="2" id="KW-0732">Signal</keyword>
<evidence type="ECO:0000313" key="5">
    <source>
        <dbReference type="Proteomes" id="UP000289323"/>
    </source>
</evidence>
<dbReference type="PANTHER" id="PTHR10900:SF125">
    <property type="entry name" value="FAS1 DOMAIN-CONTAINING PROTEIN YLR001C"/>
    <property type="match status" value="1"/>
</dbReference>
<dbReference type="AlphaFoldDB" id="A0A446BAH8"/>
<feature type="region of interest" description="Disordered" evidence="1">
    <location>
        <begin position="83"/>
        <end position="141"/>
    </location>
</feature>
<dbReference type="InterPro" id="IPR050904">
    <property type="entry name" value="Adhesion/Biosynth-related"/>
</dbReference>
<feature type="region of interest" description="Disordered" evidence="1">
    <location>
        <begin position="187"/>
        <end position="228"/>
    </location>
</feature>
<feature type="compositionally biased region" description="Acidic residues" evidence="1">
    <location>
        <begin position="507"/>
        <end position="517"/>
    </location>
</feature>
<organism evidence="4 5">
    <name type="scientific">Thermothielavioides terrestris</name>
    <dbReference type="NCBI Taxonomy" id="2587410"/>
    <lineage>
        <taxon>Eukaryota</taxon>
        <taxon>Fungi</taxon>
        <taxon>Dikarya</taxon>
        <taxon>Ascomycota</taxon>
        <taxon>Pezizomycotina</taxon>
        <taxon>Sordariomycetes</taxon>
        <taxon>Sordariomycetidae</taxon>
        <taxon>Sordariales</taxon>
        <taxon>Chaetomiaceae</taxon>
        <taxon>Thermothielavioides</taxon>
    </lineage>
</organism>
<feature type="compositionally biased region" description="Basic residues" evidence="1">
    <location>
        <begin position="93"/>
        <end position="103"/>
    </location>
</feature>
<accession>A0A446BAH8</accession>
<name>A0A446BAH8_9PEZI</name>
<reference evidence="4 5" key="1">
    <citation type="submission" date="2018-04" db="EMBL/GenBank/DDBJ databases">
        <authorList>
            <person name="Huttner S."/>
            <person name="Dainat J."/>
        </authorList>
    </citation>
    <scope>NUCLEOTIDE SEQUENCE [LARGE SCALE GENOMIC DNA]</scope>
</reference>
<dbReference type="SMART" id="SM00554">
    <property type="entry name" value="FAS1"/>
    <property type="match status" value="2"/>
</dbReference>
<protein>
    <submittedName>
        <fullName evidence="4">09e7baeb-14f5-4cd9-852a-d8c0af63300a</fullName>
    </submittedName>
</protein>
<dbReference type="Proteomes" id="UP000289323">
    <property type="component" value="Unassembled WGS sequence"/>
</dbReference>
<dbReference type="EMBL" id="OUUZ01000001">
    <property type="protein sequence ID" value="SPQ19520.1"/>
    <property type="molecule type" value="Genomic_DNA"/>
</dbReference>
<feature type="region of interest" description="Disordered" evidence="1">
    <location>
        <begin position="500"/>
        <end position="548"/>
    </location>
</feature>
<feature type="compositionally biased region" description="Basic and acidic residues" evidence="1">
    <location>
        <begin position="539"/>
        <end position="548"/>
    </location>
</feature>
<dbReference type="InterPro" id="IPR036378">
    <property type="entry name" value="FAS1_dom_sf"/>
</dbReference>
<feature type="domain" description="FAS1" evidence="3">
    <location>
        <begin position="142"/>
        <end position="327"/>
    </location>
</feature>
<feature type="domain" description="FAS1" evidence="3">
    <location>
        <begin position="331"/>
        <end position="497"/>
    </location>
</feature>
<evidence type="ECO:0000313" key="4">
    <source>
        <dbReference type="EMBL" id="SPQ19520.1"/>
    </source>
</evidence>
<sequence>MRHTILLFAATAAALVTPDQGKQQVALMDSDDKVTFRPDNAVQAWWDALPDAAHLLSSLEQRITEELERLRLNDFFALYGDEYHGDREDDHPRPRHPRGRGHRRPDDSDDEDDDEDKHRPHPRPPRRGHGRHGRHDHHGDPTKTIYELIKQSNHTTKLAKLVDEHDEIKQLLQDTEHNHTLFVPTDRAFARIPHHRHRRGGGGGKSDSNANTDDDNDGDDDDKHPHKPPKEFVLALLKYHLLPGLYPLRRIQTHTTLPSELHPAALNATTTTVPSHPSQGNPQRIRAFTLPLIHHTRLNFYTRLLPGRHASNLPAKNGLLHAIDHVLVPPPPQTALVRLLPSHFSTLALALETTGLGRELAGAARRGGGTLFAPTNRAWARLGRPANAFLFSPPGRKYLAALVRYHVVLNETLYSDAYYSAKGQAVEIGNEEEEEAGGGAGGSWHADLASWLDGKPISVDVKSWNGFVSIVLNGHVRVAVRDVVAADGVVQVVERVLIPPHRHGGQGDEEEEAEEMSVEVLKSRLEPYLEDKAEEEEEDGRRGGGDDL</sequence>
<feature type="compositionally biased region" description="Basic and acidic residues" evidence="1">
    <location>
        <begin position="83"/>
        <end position="92"/>
    </location>
</feature>
<feature type="chain" id="PRO_5019194916" evidence="2">
    <location>
        <begin position="22"/>
        <end position="548"/>
    </location>
</feature>
<dbReference type="PANTHER" id="PTHR10900">
    <property type="entry name" value="PERIOSTIN-RELATED"/>
    <property type="match status" value="1"/>
</dbReference>